<dbReference type="OrthoDB" id="1523318at2"/>
<dbReference type="Proteomes" id="UP000221024">
    <property type="component" value="Unassembled WGS sequence"/>
</dbReference>
<evidence type="ECO:0000256" key="2">
    <source>
        <dbReference type="SAM" id="MobiDB-lite"/>
    </source>
</evidence>
<reference evidence="3 4" key="1">
    <citation type="submission" date="2017-10" db="EMBL/GenBank/DDBJ databases">
        <title>Draft genome of Longimonas halophila.</title>
        <authorList>
            <person name="Goh K.M."/>
            <person name="Shamsir M.S."/>
            <person name="Lim S.W."/>
        </authorList>
    </citation>
    <scope>NUCLEOTIDE SEQUENCE [LARGE SCALE GENOMIC DNA]</scope>
    <source>
        <strain evidence="3 4">KCTC 42399</strain>
    </source>
</reference>
<feature type="region of interest" description="Disordered" evidence="2">
    <location>
        <begin position="1"/>
        <end position="21"/>
    </location>
</feature>
<accession>A0A2H3NK52</accession>
<dbReference type="InterPro" id="IPR011990">
    <property type="entry name" value="TPR-like_helical_dom_sf"/>
</dbReference>
<evidence type="ECO:0008006" key="5">
    <source>
        <dbReference type="Google" id="ProtNLM"/>
    </source>
</evidence>
<organism evidence="3 4">
    <name type="scientific">Longimonas halophila</name>
    <dbReference type="NCBI Taxonomy" id="1469170"/>
    <lineage>
        <taxon>Bacteria</taxon>
        <taxon>Pseudomonadati</taxon>
        <taxon>Rhodothermota</taxon>
        <taxon>Rhodothermia</taxon>
        <taxon>Rhodothermales</taxon>
        <taxon>Salisaetaceae</taxon>
        <taxon>Longimonas</taxon>
    </lineage>
</organism>
<proteinExistence type="predicted"/>
<protein>
    <recommendedName>
        <fullName evidence="5">Tetratricopeptide repeat protein</fullName>
    </recommendedName>
</protein>
<keyword evidence="4" id="KW-1185">Reference proteome</keyword>
<comment type="caution">
    <text evidence="3">The sequence shown here is derived from an EMBL/GenBank/DDBJ whole genome shotgun (WGS) entry which is preliminary data.</text>
</comment>
<gene>
    <name evidence="3" type="ORF">CRI93_10160</name>
</gene>
<dbReference type="AlphaFoldDB" id="A0A2H3NK52"/>
<keyword evidence="1" id="KW-0802">TPR repeat</keyword>
<dbReference type="EMBL" id="PDEP01000009">
    <property type="protein sequence ID" value="PEN06181.1"/>
    <property type="molecule type" value="Genomic_DNA"/>
</dbReference>
<dbReference type="SMART" id="SM00028">
    <property type="entry name" value="TPR"/>
    <property type="match status" value="4"/>
</dbReference>
<dbReference type="PROSITE" id="PS50005">
    <property type="entry name" value="TPR"/>
    <property type="match status" value="1"/>
</dbReference>
<dbReference type="SUPFAM" id="SSF48452">
    <property type="entry name" value="TPR-like"/>
    <property type="match status" value="1"/>
</dbReference>
<evidence type="ECO:0000256" key="1">
    <source>
        <dbReference type="PROSITE-ProRule" id="PRU00339"/>
    </source>
</evidence>
<sequence length="381" mass="42507">MNPSPPTKPSRGASRTDAWKLPSMPARNTASRCSAINSNNLHLLEAYLAALPFSMKHQKIHRPMNVRSMPENPVIVFFPRTLLSMATSVSFSYRSALRSLAVASLALFIVAAFTALPSLAQSEGGNSAMQQLEQSYRQGMQAGQQGNHEVAYNNLSEAIELAAQEEQENARRQIQDNLTRMAKNWGNDALENENYEDALMHFETGAEYASEDAYFYYGMGVAQLRLENEDEAMQHMQESIRIGEENGDQRTVSLATDRIRDEYVARASASLSKDNVTSSDIEAALEALDTLEEYVDPSDRSYFYRAVALFEDSDYEGAIENARQGLELHSGSRSDAARYHFVIAESQFQSGDTEAACSTFEDAAYGDYRARAQHYLENECE</sequence>
<dbReference type="Gene3D" id="1.25.40.10">
    <property type="entry name" value="Tetratricopeptide repeat domain"/>
    <property type="match status" value="2"/>
</dbReference>
<name>A0A2H3NK52_9BACT</name>
<evidence type="ECO:0000313" key="4">
    <source>
        <dbReference type="Proteomes" id="UP000221024"/>
    </source>
</evidence>
<evidence type="ECO:0000313" key="3">
    <source>
        <dbReference type="EMBL" id="PEN06181.1"/>
    </source>
</evidence>
<feature type="repeat" description="TPR" evidence="1">
    <location>
        <begin position="213"/>
        <end position="246"/>
    </location>
</feature>
<dbReference type="InterPro" id="IPR019734">
    <property type="entry name" value="TPR_rpt"/>
</dbReference>
<dbReference type="Pfam" id="PF13432">
    <property type="entry name" value="TPR_16"/>
    <property type="match status" value="2"/>
</dbReference>